<accession>A0A0F8YWA6</accession>
<dbReference type="SMART" id="SM00028">
    <property type="entry name" value="TPR"/>
    <property type="match status" value="3"/>
</dbReference>
<organism evidence="1">
    <name type="scientific">marine sediment metagenome</name>
    <dbReference type="NCBI Taxonomy" id="412755"/>
    <lineage>
        <taxon>unclassified sequences</taxon>
        <taxon>metagenomes</taxon>
        <taxon>ecological metagenomes</taxon>
    </lineage>
</organism>
<reference evidence="1" key="1">
    <citation type="journal article" date="2015" name="Nature">
        <title>Complex archaea that bridge the gap between prokaryotes and eukaryotes.</title>
        <authorList>
            <person name="Spang A."/>
            <person name="Saw J.H."/>
            <person name="Jorgensen S.L."/>
            <person name="Zaremba-Niedzwiedzka K."/>
            <person name="Martijn J."/>
            <person name="Lind A.E."/>
            <person name="van Eijk R."/>
            <person name="Schleper C."/>
            <person name="Guy L."/>
            <person name="Ettema T.J."/>
        </authorList>
    </citation>
    <scope>NUCLEOTIDE SEQUENCE</scope>
</reference>
<dbReference type="EMBL" id="LAZR01054643">
    <property type="protein sequence ID" value="KKK78115.1"/>
    <property type="molecule type" value="Genomic_DNA"/>
</dbReference>
<dbReference type="InterPro" id="IPR011990">
    <property type="entry name" value="TPR-like_helical_dom_sf"/>
</dbReference>
<dbReference type="Gene3D" id="1.25.40.10">
    <property type="entry name" value="Tetratricopeptide repeat domain"/>
    <property type="match status" value="1"/>
</dbReference>
<dbReference type="SUPFAM" id="SSF48452">
    <property type="entry name" value="TPR-like"/>
    <property type="match status" value="1"/>
</dbReference>
<proteinExistence type="predicted"/>
<name>A0A0F8YWA6_9ZZZZ</name>
<evidence type="ECO:0000313" key="1">
    <source>
        <dbReference type="EMBL" id="KKK78115.1"/>
    </source>
</evidence>
<dbReference type="PROSITE" id="PS50005">
    <property type="entry name" value="TPR"/>
    <property type="match status" value="1"/>
</dbReference>
<evidence type="ECO:0008006" key="2">
    <source>
        <dbReference type="Google" id="ProtNLM"/>
    </source>
</evidence>
<feature type="non-terminal residue" evidence="1">
    <location>
        <position position="245"/>
    </location>
</feature>
<gene>
    <name evidence="1" type="ORF">LCGC14_2846810</name>
</gene>
<protein>
    <recommendedName>
        <fullName evidence="2">Tetratricopeptide repeat protein</fullName>
    </recommendedName>
</protein>
<sequence length="245" mass="28442">MENGGQLTFDDDPLFVKQNKAHKLLEDGMFKEAIAMYESIIEENPNYPGVGDGAKASKFWINKINKFKKHINPYDKGKLLLKEWKDFEKYMNRNHVRHGRSTVAIQKYIFCDIIESFTCAYHEGVAPDTDILIQIGDLFKKLGNYVKAIDVYEYTRTFNIEDPSLLAKLGDCYFSIDETSKAKVLFREAFFIDPGQIEIDQIESPFIHMLHKKTLEMLKNPEITIYWVPVLAEIKSAFNVKREPK</sequence>
<dbReference type="InterPro" id="IPR019734">
    <property type="entry name" value="TPR_rpt"/>
</dbReference>
<comment type="caution">
    <text evidence="1">The sequence shown here is derived from an EMBL/GenBank/DDBJ whole genome shotgun (WGS) entry which is preliminary data.</text>
</comment>
<dbReference type="AlphaFoldDB" id="A0A0F8YWA6"/>